<dbReference type="InParanoid" id="Q4Q3P5"/>
<feature type="region of interest" description="Disordered" evidence="1">
    <location>
        <begin position="351"/>
        <end position="403"/>
    </location>
</feature>
<feature type="compositionally biased region" description="Polar residues" evidence="1">
    <location>
        <begin position="162"/>
        <end position="173"/>
    </location>
</feature>
<feature type="compositionally biased region" description="Low complexity" evidence="1">
    <location>
        <begin position="366"/>
        <end position="378"/>
    </location>
</feature>
<feature type="region of interest" description="Disordered" evidence="1">
    <location>
        <begin position="672"/>
        <end position="729"/>
    </location>
</feature>
<dbReference type="GO" id="GO:0005737">
    <property type="term" value="C:cytoplasm"/>
    <property type="evidence" value="ECO:0000318"/>
    <property type="project" value="GO_Central"/>
</dbReference>
<feature type="compositionally biased region" description="Polar residues" evidence="1">
    <location>
        <begin position="672"/>
        <end position="693"/>
    </location>
</feature>
<name>Q4Q3P5_LEIMA</name>
<dbReference type="Proteomes" id="UP000000542">
    <property type="component" value="Chromosome 33"/>
</dbReference>
<feature type="region of interest" description="Disordered" evidence="1">
    <location>
        <begin position="1"/>
        <end position="61"/>
    </location>
</feature>
<dbReference type="EMBL" id="FR796429">
    <property type="protein sequence ID" value="CAJ06810.1"/>
    <property type="molecule type" value="Genomic_DNA"/>
</dbReference>
<feature type="region of interest" description="Disordered" evidence="1">
    <location>
        <begin position="979"/>
        <end position="1053"/>
    </location>
</feature>
<feature type="region of interest" description="Disordered" evidence="1">
    <location>
        <begin position="1312"/>
        <end position="1333"/>
    </location>
</feature>
<feature type="region of interest" description="Disordered" evidence="1">
    <location>
        <begin position="2134"/>
        <end position="2162"/>
    </location>
</feature>
<feature type="compositionally biased region" description="Low complexity" evidence="1">
    <location>
        <begin position="771"/>
        <end position="789"/>
    </location>
</feature>
<feature type="compositionally biased region" description="Low complexity" evidence="1">
    <location>
        <begin position="908"/>
        <end position="918"/>
    </location>
</feature>
<feature type="region of interest" description="Disordered" evidence="1">
    <location>
        <begin position="2247"/>
        <end position="2270"/>
    </location>
</feature>
<feature type="compositionally biased region" description="Polar residues" evidence="1">
    <location>
        <begin position="979"/>
        <end position="991"/>
    </location>
</feature>
<dbReference type="OMA" id="CLNECQW"/>
<feature type="compositionally biased region" description="Low complexity" evidence="1">
    <location>
        <begin position="529"/>
        <end position="566"/>
    </location>
</feature>
<accession>Q4Q3P5</accession>
<feature type="region of interest" description="Disordered" evidence="1">
    <location>
        <begin position="908"/>
        <end position="932"/>
    </location>
</feature>
<dbReference type="PANTHER" id="PTHR35615:SF2">
    <property type="entry name" value="PROTEIN KINASE DOMAIN-CONTAINING PROTEIN"/>
    <property type="match status" value="1"/>
</dbReference>
<evidence type="ECO:0000313" key="3">
    <source>
        <dbReference type="Proteomes" id="UP000000542"/>
    </source>
</evidence>
<dbReference type="HOGENOM" id="CLU_227359_0_0_1"/>
<keyword evidence="3" id="KW-1185">Reference proteome</keyword>
<organism evidence="2 3">
    <name type="scientific">Leishmania major</name>
    <dbReference type="NCBI Taxonomy" id="5664"/>
    <lineage>
        <taxon>Eukaryota</taxon>
        <taxon>Discoba</taxon>
        <taxon>Euglenozoa</taxon>
        <taxon>Kinetoplastea</taxon>
        <taxon>Metakinetoplastina</taxon>
        <taxon>Trypanosomatida</taxon>
        <taxon>Trypanosomatidae</taxon>
        <taxon>Leishmaniinae</taxon>
        <taxon>Leishmania</taxon>
    </lineage>
</organism>
<evidence type="ECO:0000313" key="2">
    <source>
        <dbReference type="EMBL" id="CAJ06810.1"/>
    </source>
</evidence>
<reference evidence="2 3" key="2">
    <citation type="journal article" date="2011" name="Genome Res.">
        <title>Chromosome and gene copy number variation allow major structural change between species and strains of Leishmania.</title>
        <authorList>
            <person name="Rogers M.B."/>
            <person name="Hilley J.D."/>
            <person name="Dickens N.J."/>
            <person name="Wilkes J."/>
            <person name="Bates P.A."/>
            <person name="Depledge D.P."/>
            <person name="Harris D."/>
            <person name="Her Y."/>
            <person name="Herzyk P."/>
            <person name="Imamura H."/>
            <person name="Otto T.D."/>
            <person name="Sanders M."/>
            <person name="Seeger K."/>
            <person name="Dujardin J.C."/>
            <person name="Berriman M."/>
            <person name="Smith D.F."/>
            <person name="Hertz-Fowler C."/>
            <person name="Mottram J.C."/>
        </authorList>
    </citation>
    <scope>NUCLEOTIDE SEQUENCE [LARGE SCALE GENOMIC DNA]</scope>
    <source>
        <strain evidence="3">MHOM/IL/81/Friedlin</strain>
    </source>
</reference>
<feature type="compositionally biased region" description="Polar residues" evidence="1">
    <location>
        <begin position="919"/>
        <end position="930"/>
    </location>
</feature>
<feature type="region of interest" description="Disordered" evidence="1">
    <location>
        <begin position="1078"/>
        <end position="1097"/>
    </location>
</feature>
<feature type="compositionally biased region" description="Polar residues" evidence="1">
    <location>
        <begin position="707"/>
        <end position="718"/>
    </location>
</feature>
<feature type="region of interest" description="Disordered" evidence="1">
    <location>
        <begin position="84"/>
        <end position="235"/>
    </location>
</feature>
<reference evidence="2 3" key="1">
    <citation type="journal article" date="2005" name="Science">
        <title>The genome of the kinetoplastid parasite, Leishmania major.</title>
        <authorList>
            <person name="Ivens A.C."/>
            <person name="Peacock C.S."/>
            <person name="Worthey E.A."/>
            <person name="Murphy L."/>
            <person name="Aggarwal G."/>
            <person name="Berriman M."/>
            <person name="Sisk E."/>
            <person name="Rajandream M.A."/>
            <person name="Adlem E."/>
            <person name="Aert R."/>
            <person name="Anupama A."/>
            <person name="Apostolou Z."/>
            <person name="Attipoe P."/>
            <person name="Bason N."/>
            <person name="Bauser C."/>
            <person name="Beck A."/>
            <person name="Beverley S.M."/>
            <person name="Bianchettin G."/>
            <person name="Borzym K."/>
            <person name="Bothe G."/>
            <person name="Bruschi C.V."/>
            <person name="Collins M."/>
            <person name="Cadag E."/>
            <person name="Ciarloni L."/>
            <person name="Clayton C."/>
            <person name="Coulson R.M."/>
            <person name="Cronin A."/>
            <person name="Cruz A.K."/>
            <person name="Davies R.M."/>
            <person name="De Gaudenzi J."/>
            <person name="Dobson D.E."/>
            <person name="Duesterhoeft A."/>
            <person name="Fazelina G."/>
            <person name="Fosker N."/>
            <person name="Frasch A.C."/>
            <person name="Fraser A."/>
            <person name="Fuchs M."/>
            <person name="Gabel C."/>
            <person name="Goble A."/>
            <person name="Goffeau A."/>
            <person name="Harris D."/>
            <person name="Hertz-Fowler C."/>
            <person name="Hilbert H."/>
            <person name="Horn D."/>
            <person name="Huang Y."/>
            <person name="Klages S."/>
            <person name="Knights A."/>
            <person name="Kube M."/>
            <person name="Larke N."/>
            <person name="Litvin L."/>
            <person name="Lord A."/>
            <person name="Louie T."/>
            <person name="Marra M."/>
            <person name="Masuy D."/>
            <person name="Matthews K."/>
            <person name="Michaeli S."/>
            <person name="Mottram J.C."/>
            <person name="Muller-Auer S."/>
            <person name="Munden H."/>
            <person name="Nelson S."/>
            <person name="Norbertczak H."/>
            <person name="Oliver K."/>
            <person name="O'neil S."/>
            <person name="Pentony M."/>
            <person name="Pohl T.M."/>
            <person name="Price C."/>
            <person name="Purnelle B."/>
            <person name="Quail M.A."/>
            <person name="Rabbinowitsch E."/>
            <person name="Reinhardt R."/>
            <person name="Rieger M."/>
            <person name="Rinta J."/>
            <person name="Robben J."/>
            <person name="Robertson L."/>
            <person name="Ruiz J.C."/>
            <person name="Rutter S."/>
            <person name="Saunders D."/>
            <person name="Schafer M."/>
            <person name="Schein J."/>
            <person name="Schwartz D.C."/>
            <person name="Seeger K."/>
            <person name="Seyler A."/>
            <person name="Sharp S."/>
            <person name="Shin H."/>
            <person name="Sivam D."/>
            <person name="Squares R."/>
            <person name="Squares S."/>
            <person name="Tosato V."/>
            <person name="Vogt C."/>
            <person name="Volckaert G."/>
            <person name="Wambutt R."/>
            <person name="Warren T."/>
            <person name="Wedler H."/>
            <person name="Woodward J."/>
            <person name="Zhou S."/>
            <person name="Zimmermann W."/>
            <person name="Smith D.F."/>
            <person name="Blackwell J.M."/>
            <person name="Stuart K.D."/>
            <person name="Barrell B."/>
            <person name="Myler P.J."/>
        </authorList>
    </citation>
    <scope>NUCLEOTIDE SEQUENCE [LARGE SCALE GENOMIC DNA]</scope>
    <source>
        <strain evidence="3">MHOM/IL/81/Friedlin</strain>
    </source>
</reference>
<protein>
    <submittedName>
        <fullName evidence="2">Uncharacterized protein</fullName>
    </submittedName>
</protein>
<feature type="region of interest" description="Disordered" evidence="1">
    <location>
        <begin position="771"/>
        <end position="832"/>
    </location>
</feature>
<dbReference type="GeneID" id="5654716"/>
<gene>
    <name evidence="2" type="ORF">LMJF_33_2900</name>
</gene>
<evidence type="ECO:0000256" key="1">
    <source>
        <dbReference type="SAM" id="MobiDB-lite"/>
    </source>
</evidence>
<dbReference type="RefSeq" id="XP_001686053.1">
    <property type="nucleotide sequence ID" value="XM_001686001.1"/>
</dbReference>
<sequence length="2695" mass="283125">MQSAHATASQLTASQPSCETFGSHSTLQGSTELQQQQSPSSKRGPVGSSTDSPTCTVSASDDNALGYALSDGCYVPLWEEVESIPSLRPLPQPLVVSRDTESPTGSRSDSNDKVSLLSSSTAADRRLFSSQRQGPGCGADRHRRHSQALETPKGDADLQPWKITSRTTQLQKLSDSSSSSSKTWETEASRKNSGVTAPPRLSRLEGSGRVSPRPREASSIPPAASARQPTGGRLEPLGRAVSCDSAPAALASSYPLRVGTSTMFDTTSSDGKLITPAASAATYFRDTCSTESGAGTASFFLREPVLAKSSSSSVGQRVASGGSPRAAWPLSWRGTPGDCGRPIGGAPHANRALRSGDPMTQVCQPSSATRQSSSSVASDGGLLSPMRVSPQGSGMPAAGAAHHATSSRGSEVFSIHTLVSRIKNVDNFDYGLQALGFPVEDCRRVSKASAGMRGERSSGDFGSFLMVASNRSGVKYQGGHSPRSPAAKTGSTARGGGSFAGASSLPPLTRRQSKLPLTSSGVRDAFPSSFFGPSGVPPRSSKSASATASSSTAQTSTSTSLSKTLSRTMVPMTIGDERPVSTGDGLLPPAAPGALRASAGAAAARPQLGGANEPSFTTSVAPAAVVATPPSASRSGIDSSGTLVSASFRSIVLHPRRLPYKLDVVYGDLADSSSNLTGNNSPRRSAAHGSSSNGPVAGCGGGGATGFRSTARSWSATDQSERGDDGGTLAVVEGEESDSLSAAHWMPGSLVWRFGEDNFQDYEALVSLAVSPSSSSSSPSDGSSSFGESNLGLTLEAGTATPRQLRRQRDDLGGDGSFTLEAPADGGVPLAKETGRCSGRDCVWASGDYGSSLEERRLPRRSRDTFLPFEDGSANCSRGFTSFALSSFLRDARPTSLKGMVWDSFSSVAPSSPVNSSAQDTSSPPSTSGKTAVMACENGRTGGLSHPSLFQGMSSTTAGTQAVPLAIVSATSIAAHTSTDPLEVPAQSSPLTIRGGASASTTSESVTGAAGPNHQVTRPPMNVGSAAGLAHQNQAGQVAATGPDGVSSSNGAAEAPAELVRAGVLRWSKPLQAARMNRNTVSPSHGATAARSARRTQDELPASELEVLRPNEWCDVRGLTVLECCGAAATNAPATARVFVVDGGYTVRVVQDNLVGDCKTDECVQRCAAAMTAASGANAPDKASVAASPPLPSLLIDTAATRFIEGGENAIAIVMDTVGDFLQRRRVAAAAAAVSLQDSMRGRGGASPSSSLSSLAPSTHAAAFPTASVARAMCMRVVETFRSFKGTRAKTHPDCVADLKVAVALVPVNLQLDSPPTPRPTSAPTARAGSPAEISPYAGEKGVVYDVIYTACTRDTCCRPLEVATSPVFGACLNECQWHVVEDESDIAVVFELAQSLAEVARGRQQQRQCFLYIQFLHQCFIPDVAAARGAGAATSPVLTQRRDSRHSDIVVSSFTITTSPYSSVLEPILDQRADTPWPLLRYALGKGPCTVLAVVNVHEEDEEAAYPLSILQRLKSMQHPRPRCGSMRSYIAEQRNKISDHKWRLANITESRSETQATIKRLTVLISKLECCAKDAEDFLSDPTSAHVPVYVDARKAVPEVGGADPLVHTFSPTREAAPTCEAPQVLALVQHYSPVTVFASYSPRTVSSGPKETTARWLAAPARASPMDSTAPRTVSLTAQLSLTHSTRVQVDEITSLSAANTSELDWERCATWRRLGERFRSGFNATVAVVQESARENRAWSLRVILELVHSVLKDSWGRVSNRPAKVGDDDQPSFSSRQVMRVAASVYHCSDSAVADLLRTSSTSRIATGASVLGTVSFAPAKMAVRPLAGACAPVNVSSKLIASPGELEMLLRGAVERLRAAQAAAEDAASHDGVQDALTRQCLLAPGYTVMSIELTQQVTGARRRSHASIDAEHFFNDSEDVYVSTLTVVNLGGHYALLSEAIKAGTPAGDRHEDDPIAPHAGRTAATIPATSSGAEPLTARALLARLLVDRRHMVVCAVVLPAVPTPEAADQLLCTVRDFVKHVASQAATGAPSLGSVRHFIAHLRGVLRVAEHRKGGVSYSLISIRDAVKRAFAVLRDPRSVAFTFYPFTQEDAEALALPASPLRVDRAAVESASVREYGSSDALTSGTVPTISGGGGRRTPTLSTAETENEKRRVPRAAALRATPTKATRPNSGVHGAFDCRAVGTAMSARTALLGNAATYYGICYDCKEDPLLLCRDVAMLLCRSAPRRRLCAPTTATPATTTARTKVQHPSDIREEKDEDKQVTVPSVVVLNAATTSAHVCRRGTWVRVPVPSTLPPAPDQLQYFSFGADELVRIKPTSIGMKSSRLMRAVSCVSRGRTAALLLSDTESCEATSSIAWLTLRTVIGGIFQSLSVKEVEGVRHCAAMRAFLIEQDSKDVFADLLAPNLTPAHPRQPLTRLDYSPFCGPIPSDTTAVPVKDLQDVNVALTSVLLGARLAHESTTLTAAEQLQGCIVLHLTFHQYIPATAGVLADVVVSSLWCVHMGSSVGWMEALHKAPSTATGALLRYWLGGPCYTTAIVGFSRYVGVRAATWRAIIDTQRRVSLVVLRMPRFGSVRAYMDYLSETVGRCTKKAPAAAKLRDQLGSAVTVTGASSALAASSPRQKWKCDGSSQMMAGVADAAARVIVLLREAQNMIDRSGDDGITPTKQLGLLAHDEKMFAALDAV</sequence>
<feature type="compositionally biased region" description="Polar residues" evidence="1">
    <location>
        <begin position="116"/>
        <end position="133"/>
    </location>
</feature>
<feature type="compositionally biased region" description="Basic and acidic residues" evidence="1">
    <location>
        <begin position="2259"/>
        <end position="2270"/>
    </location>
</feature>
<proteinExistence type="predicted"/>
<dbReference type="VEuPathDB" id="TriTrypDB:LmjF.33.2900"/>
<feature type="region of interest" description="Disordered" evidence="1">
    <location>
        <begin position="474"/>
        <end position="512"/>
    </location>
</feature>
<dbReference type="VEuPathDB" id="TriTrypDB:LMJFC_330044700"/>
<dbReference type="VEuPathDB" id="TriTrypDB:LMJLV39_330040800"/>
<feature type="region of interest" description="Disordered" evidence="1">
    <location>
        <begin position="529"/>
        <end position="592"/>
    </location>
</feature>
<dbReference type="PANTHER" id="PTHR35615">
    <property type="entry name" value="PRESENT IN THE OUTER MITOCHONDRIAL MEMBRANE PROTEOME 22-RELATED"/>
    <property type="match status" value="1"/>
</dbReference>
<dbReference type="KEGG" id="lma:LMJF_33_2900"/>
<dbReference type="VEuPathDB" id="TriTrypDB:LMJSD75_330040300"/>